<dbReference type="GO" id="GO:0006508">
    <property type="term" value="P:proteolysis"/>
    <property type="evidence" value="ECO:0007669"/>
    <property type="project" value="UniProtKB-KW"/>
</dbReference>
<evidence type="ECO:0000313" key="1">
    <source>
        <dbReference type="EMBL" id="MEF7612339.1"/>
    </source>
</evidence>
<dbReference type="AlphaFoldDB" id="A0AAW9PYX8"/>
<dbReference type="InterPro" id="IPR016545">
    <property type="entry name" value="UCP009120_prtse"/>
</dbReference>
<keyword evidence="1" id="KW-0645">Protease</keyword>
<gene>
    <name evidence="1" type="ORF">V4F39_00360</name>
</gene>
<keyword evidence="1" id="KW-0378">Hydrolase</keyword>
<sequence>MTYCVGIRLNAGLVFLSDSRTNAGMDHISTYRKMIIYEKTDDRFMVLLSAGNLSISQSVRELLQVEKIDGHEEEGKSGEPITIWNATSMFDAARVLGATVRRVFEQDGRALKQAGIDFNASFIFGGQIKGEAMRMFLVYSAGNFIEATGETCYYQVGESKYGKPILDRVITPATPLNQAAKCALVSMDSTLKSNLSVGLPLDLLVYREGEFSSNDIVCIDDKNPYFKMIHETWGQRLHEVFQGIDDPRWDGGDSAHPMMVRSARYDTMRKITHPGERIV</sequence>
<dbReference type="Proteomes" id="UP001336250">
    <property type="component" value="Unassembled WGS sequence"/>
</dbReference>
<dbReference type="InterPro" id="IPR029055">
    <property type="entry name" value="Ntn_hydrolases_N"/>
</dbReference>
<dbReference type="GO" id="GO:0000502">
    <property type="term" value="C:proteasome complex"/>
    <property type="evidence" value="ECO:0007669"/>
    <property type="project" value="UniProtKB-KW"/>
</dbReference>
<proteinExistence type="predicted"/>
<keyword evidence="1" id="KW-0647">Proteasome</keyword>
<evidence type="ECO:0000313" key="2">
    <source>
        <dbReference type="Proteomes" id="UP001336250"/>
    </source>
</evidence>
<dbReference type="SUPFAM" id="SSF56235">
    <property type="entry name" value="N-terminal nucleophile aminohydrolases (Ntn hydrolases)"/>
    <property type="match status" value="1"/>
</dbReference>
<accession>A0AAW9PYX8</accession>
<dbReference type="CDD" id="cd03765">
    <property type="entry name" value="proteasome_beta_bacterial"/>
    <property type="match status" value="1"/>
</dbReference>
<dbReference type="GO" id="GO:0008233">
    <property type="term" value="F:peptidase activity"/>
    <property type="evidence" value="ECO:0007669"/>
    <property type="project" value="UniProtKB-KW"/>
</dbReference>
<dbReference type="Gene3D" id="3.60.20.10">
    <property type="entry name" value="Glutamine Phosphoribosylpyrophosphate, subunit 1, domain 1"/>
    <property type="match status" value="1"/>
</dbReference>
<organism evidence="1 2">
    <name type="scientific">Aquincola agrisoli</name>
    <dbReference type="NCBI Taxonomy" id="3119538"/>
    <lineage>
        <taxon>Bacteria</taxon>
        <taxon>Pseudomonadati</taxon>
        <taxon>Pseudomonadota</taxon>
        <taxon>Betaproteobacteria</taxon>
        <taxon>Burkholderiales</taxon>
        <taxon>Sphaerotilaceae</taxon>
        <taxon>Aquincola</taxon>
    </lineage>
</organism>
<dbReference type="PIRSF" id="PIRSF009120">
    <property type="entry name" value="UCP009120_prtse"/>
    <property type="match status" value="1"/>
</dbReference>
<dbReference type="EMBL" id="JAZIBG010000001">
    <property type="protein sequence ID" value="MEF7612339.1"/>
    <property type="molecule type" value="Genomic_DNA"/>
</dbReference>
<reference evidence="1 2" key="1">
    <citation type="submission" date="2024-02" db="EMBL/GenBank/DDBJ databases">
        <title>Genome sequence of Aquincola sp. MAHUQ-54.</title>
        <authorList>
            <person name="Huq M.A."/>
        </authorList>
    </citation>
    <scope>NUCLEOTIDE SEQUENCE [LARGE SCALE GENOMIC DNA]</scope>
    <source>
        <strain evidence="1 2">MAHUQ-54</strain>
    </source>
</reference>
<name>A0AAW9PYX8_9BURK</name>
<keyword evidence="2" id="KW-1185">Reference proteome</keyword>
<dbReference type="RefSeq" id="WP_332287234.1">
    <property type="nucleotide sequence ID" value="NZ_JAZIBG010000001.1"/>
</dbReference>
<protein>
    <submittedName>
        <fullName evidence="1">Proteasome-type protease</fullName>
    </submittedName>
</protein>
<comment type="caution">
    <text evidence="1">The sequence shown here is derived from an EMBL/GenBank/DDBJ whole genome shotgun (WGS) entry which is preliminary data.</text>
</comment>